<organism evidence="1 2">
    <name type="scientific">Eumeta variegata</name>
    <name type="common">Bagworm moth</name>
    <name type="synonym">Eumeta japonica</name>
    <dbReference type="NCBI Taxonomy" id="151549"/>
    <lineage>
        <taxon>Eukaryota</taxon>
        <taxon>Metazoa</taxon>
        <taxon>Ecdysozoa</taxon>
        <taxon>Arthropoda</taxon>
        <taxon>Hexapoda</taxon>
        <taxon>Insecta</taxon>
        <taxon>Pterygota</taxon>
        <taxon>Neoptera</taxon>
        <taxon>Endopterygota</taxon>
        <taxon>Lepidoptera</taxon>
        <taxon>Glossata</taxon>
        <taxon>Ditrysia</taxon>
        <taxon>Tineoidea</taxon>
        <taxon>Psychidae</taxon>
        <taxon>Oiketicinae</taxon>
        <taxon>Eumeta</taxon>
    </lineage>
</organism>
<comment type="caution">
    <text evidence="1">The sequence shown here is derived from an EMBL/GenBank/DDBJ whole genome shotgun (WGS) entry which is preliminary data.</text>
</comment>
<keyword evidence="2" id="KW-1185">Reference proteome</keyword>
<name>A0A4C1TLY0_EUMVA</name>
<gene>
    <name evidence="1" type="ORF">EVAR_92229_1</name>
</gene>
<accession>A0A4C1TLY0</accession>
<sequence>MHRHKCTQITDSVYFSNKKSYILKSFNTALTSSVHYENEKFPPESLPEISGLRAAFCTSERRGDRQPALFTAFITENTYHIGTYSLAYRSGTNCTVRKHKKTGKARRIGGDIHRRSPAAVYARDSAVATGVAEARMPRGTRRPDVNIKMDKLPSAGRVNRFNSRNASAGEDGPAGRGRVGPALAALAVRARAPFTMHGSASASACLLTVYRSAEDIFPSAAARRGPPARRLHSVLIVPRLES</sequence>
<reference evidence="1 2" key="1">
    <citation type="journal article" date="2019" name="Commun. Biol.">
        <title>The bagworm genome reveals a unique fibroin gene that provides high tensile strength.</title>
        <authorList>
            <person name="Kono N."/>
            <person name="Nakamura H."/>
            <person name="Ohtoshi R."/>
            <person name="Tomita M."/>
            <person name="Numata K."/>
            <person name="Arakawa K."/>
        </authorList>
    </citation>
    <scope>NUCLEOTIDE SEQUENCE [LARGE SCALE GENOMIC DNA]</scope>
</reference>
<dbReference type="Proteomes" id="UP000299102">
    <property type="component" value="Unassembled WGS sequence"/>
</dbReference>
<dbReference type="EMBL" id="BGZK01000070">
    <property type="protein sequence ID" value="GBP15226.1"/>
    <property type="molecule type" value="Genomic_DNA"/>
</dbReference>
<protein>
    <submittedName>
        <fullName evidence="1">Uncharacterized protein</fullName>
    </submittedName>
</protein>
<evidence type="ECO:0000313" key="1">
    <source>
        <dbReference type="EMBL" id="GBP15226.1"/>
    </source>
</evidence>
<evidence type="ECO:0000313" key="2">
    <source>
        <dbReference type="Proteomes" id="UP000299102"/>
    </source>
</evidence>
<proteinExistence type="predicted"/>
<dbReference type="AlphaFoldDB" id="A0A4C1TLY0"/>